<organism evidence="1">
    <name type="scientific">marine metagenome</name>
    <dbReference type="NCBI Taxonomy" id="408172"/>
    <lineage>
        <taxon>unclassified sequences</taxon>
        <taxon>metagenomes</taxon>
        <taxon>ecological metagenomes</taxon>
    </lineage>
</organism>
<proteinExistence type="predicted"/>
<dbReference type="GO" id="GO:0016491">
    <property type="term" value="F:oxidoreductase activity"/>
    <property type="evidence" value="ECO:0007669"/>
    <property type="project" value="UniProtKB-ARBA"/>
</dbReference>
<feature type="non-terminal residue" evidence="1">
    <location>
        <position position="293"/>
    </location>
</feature>
<reference evidence="1" key="1">
    <citation type="submission" date="2018-05" db="EMBL/GenBank/DDBJ databases">
        <authorList>
            <person name="Lanie J.A."/>
            <person name="Ng W.-L."/>
            <person name="Kazmierczak K.M."/>
            <person name="Andrzejewski T.M."/>
            <person name="Davidsen T.M."/>
            <person name="Wayne K.J."/>
            <person name="Tettelin H."/>
            <person name="Glass J.I."/>
            <person name="Rusch D."/>
            <person name="Podicherti R."/>
            <person name="Tsui H.-C.T."/>
            <person name="Winkler M.E."/>
        </authorList>
    </citation>
    <scope>NUCLEOTIDE SEQUENCE</scope>
</reference>
<dbReference type="PANTHER" id="PTHR20883:SF48">
    <property type="entry name" value="ECTOINE DIOXYGENASE"/>
    <property type="match status" value="1"/>
</dbReference>
<evidence type="ECO:0008006" key="2">
    <source>
        <dbReference type="Google" id="ProtNLM"/>
    </source>
</evidence>
<sequence>MHIPDNYLTPVQQDQFWSDGYLVVEGAVDNDTLAHLRAQMDAWAEESRKHTEPYGEPTVDGRPRFDLEENHSAERPALRRINNPVEISDHFYKVMTDAPMVDMVATLIGPDVKYHHCKINSKLPGSKMVVHYHQDFPYTPHTNDDVITALLLLDDVDEGNGCLMVVPGTHKGTIDSLYESGEFTGKVNPVLEEEYLKRQVPIEGKAGSVCLMHTRLLHGSETNLSRDRRRAIYLCVYSAADAIPIARNPMPSKLEGSIVRGQASQTARMVPLEVELPQQPKSASFFTVLGQKS</sequence>
<dbReference type="InterPro" id="IPR008775">
    <property type="entry name" value="Phytyl_CoA_dOase-like"/>
</dbReference>
<dbReference type="Gene3D" id="2.60.120.620">
    <property type="entry name" value="q2cbj1_9rhob like domain"/>
    <property type="match status" value="1"/>
</dbReference>
<evidence type="ECO:0000313" key="1">
    <source>
        <dbReference type="EMBL" id="SVD10223.1"/>
    </source>
</evidence>
<dbReference type="PANTHER" id="PTHR20883">
    <property type="entry name" value="PHYTANOYL-COA DIOXYGENASE DOMAIN CONTAINING 1"/>
    <property type="match status" value="1"/>
</dbReference>
<dbReference type="EMBL" id="UINC01129674">
    <property type="protein sequence ID" value="SVD10223.1"/>
    <property type="molecule type" value="Genomic_DNA"/>
</dbReference>
<name>A0A382SK85_9ZZZZ</name>
<dbReference type="AlphaFoldDB" id="A0A382SK85"/>
<dbReference type="GO" id="GO:0046872">
    <property type="term" value="F:metal ion binding"/>
    <property type="evidence" value="ECO:0007669"/>
    <property type="project" value="UniProtKB-ARBA"/>
</dbReference>
<protein>
    <recommendedName>
        <fullName evidence="2">Fe2OG dioxygenase domain-containing protein</fullName>
    </recommendedName>
</protein>
<dbReference type="SUPFAM" id="SSF51197">
    <property type="entry name" value="Clavaminate synthase-like"/>
    <property type="match status" value="1"/>
</dbReference>
<gene>
    <name evidence="1" type="ORF">METZ01_LOCUS363077</name>
</gene>
<dbReference type="Pfam" id="PF05721">
    <property type="entry name" value="PhyH"/>
    <property type="match status" value="1"/>
</dbReference>
<accession>A0A382SK85</accession>